<dbReference type="EMBL" id="ML179091">
    <property type="protein sequence ID" value="THV01313.1"/>
    <property type="molecule type" value="Genomic_DNA"/>
</dbReference>
<evidence type="ECO:0008006" key="3">
    <source>
        <dbReference type="Google" id="ProtNLM"/>
    </source>
</evidence>
<proteinExistence type="predicted"/>
<keyword evidence="2" id="KW-1185">Reference proteome</keyword>
<reference evidence="1 2" key="1">
    <citation type="journal article" date="2019" name="Nat. Ecol. Evol.">
        <title>Megaphylogeny resolves global patterns of mushroom evolution.</title>
        <authorList>
            <person name="Varga T."/>
            <person name="Krizsan K."/>
            <person name="Foldi C."/>
            <person name="Dima B."/>
            <person name="Sanchez-Garcia M."/>
            <person name="Sanchez-Ramirez S."/>
            <person name="Szollosi G.J."/>
            <person name="Szarkandi J.G."/>
            <person name="Papp V."/>
            <person name="Albert L."/>
            <person name="Andreopoulos W."/>
            <person name="Angelini C."/>
            <person name="Antonin V."/>
            <person name="Barry K.W."/>
            <person name="Bougher N.L."/>
            <person name="Buchanan P."/>
            <person name="Buyck B."/>
            <person name="Bense V."/>
            <person name="Catcheside P."/>
            <person name="Chovatia M."/>
            <person name="Cooper J."/>
            <person name="Damon W."/>
            <person name="Desjardin D."/>
            <person name="Finy P."/>
            <person name="Geml J."/>
            <person name="Haridas S."/>
            <person name="Hughes K."/>
            <person name="Justo A."/>
            <person name="Karasinski D."/>
            <person name="Kautmanova I."/>
            <person name="Kiss B."/>
            <person name="Kocsube S."/>
            <person name="Kotiranta H."/>
            <person name="LaButti K.M."/>
            <person name="Lechner B.E."/>
            <person name="Liimatainen K."/>
            <person name="Lipzen A."/>
            <person name="Lukacs Z."/>
            <person name="Mihaltcheva S."/>
            <person name="Morgado L.N."/>
            <person name="Niskanen T."/>
            <person name="Noordeloos M.E."/>
            <person name="Ohm R.A."/>
            <person name="Ortiz-Santana B."/>
            <person name="Ovrebo C."/>
            <person name="Racz N."/>
            <person name="Riley R."/>
            <person name="Savchenko A."/>
            <person name="Shiryaev A."/>
            <person name="Soop K."/>
            <person name="Spirin V."/>
            <person name="Szebenyi C."/>
            <person name="Tomsovsky M."/>
            <person name="Tulloss R.E."/>
            <person name="Uehling J."/>
            <person name="Grigoriev I.V."/>
            <person name="Vagvolgyi C."/>
            <person name="Papp T."/>
            <person name="Martin F.M."/>
            <person name="Miettinen O."/>
            <person name="Hibbett D.S."/>
            <person name="Nagy L.G."/>
        </authorList>
    </citation>
    <scope>NUCLEOTIDE SEQUENCE [LARGE SCALE GENOMIC DNA]</scope>
    <source>
        <strain evidence="1 2">CBS 962.96</strain>
    </source>
</reference>
<organism evidence="1 2">
    <name type="scientific">Dendrothele bispora (strain CBS 962.96)</name>
    <dbReference type="NCBI Taxonomy" id="1314807"/>
    <lineage>
        <taxon>Eukaryota</taxon>
        <taxon>Fungi</taxon>
        <taxon>Dikarya</taxon>
        <taxon>Basidiomycota</taxon>
        <taxon>Agaricomycotina</taxon>
        <taxon>Agaricomycetes</taxon>
        <taxon>Agaricomycetidae</taxon>
        <taxon>Agaricales</taxon>
        <taxon>Agaricales incertae sedis</taxon>
        <taxon>Dendrothele</taxon>
    </lineage>
</organism>
<dbReference type="OrthoDB" id="2985972at2759"/>
<accession>A0A4S8MFA0</accession>
<evidence type="ECO:0000313" key="1">
    <source>
        <dbReference type="EMBL" id="THV01313.1"/>
    </source>
</evidence>
<dbReference type="Proteomes" id="UP000297245">
    <property type="component" value="Unassembled WGS sequence"/>
</dbReference>
<evidence type="ECO:0000313" key="2">
    <source>
        <dbReference type="Proteomes" id="UP000297245"/>
    </source>
</evidence>
<protein>
    <recommendedName>
        <fullName evidence="3">BTB domain-containing protein</fullName>
    </recommendedName>
</protein>
<sequence length="188" mass="21393">MSDAEAAQSWKINENHWDNEKVVVFRVEDELFKLNLSRLTDVSEGFEAILNLPGVEGTVENPLYMGESVSKAEFRAFLEWIKHTAWAPLPSNQEDLLLSILKISHKWICEPGMQYAVRMLDYSLDVYKRIELAQAYGIPSWVKRAVPIRACEICVAPPALQSRDLRCSCGLLPTKYLVASDHLRLCIV</sequence>
<dbReference type="AlphaFoldDB" id="A0A4S8MFA0"/>
<name>A0A4S8MFA0_DENBC</name>
<gene>
    <name evidence="1" type="ORF">K435DRAFT_793390</name>
</gene>